<dbReference type="KEGG" id="elm:ELI_0689"/>
<organism evidence="1 2">
    <name type="scientific">Eubacterium callanderi</name>
    <dbReference type="NCBI Taxonomy" id="53442"/>
    <lineage>
        <taxon>Bacteria</taxon>
        <taxon>Bacillati</taxon>
        <taxon>Bacillota</taxon>
        <taxon>Clostridia</taxon>
        <taxon>Eubacteriales</taxon>
        <taxon>Eubacteriaceae</taxon>
        <taxon>Eubacterium</taxon>
    </lineage>
</organism>
<dbReference type="HOGENOM" id="CLU_3152931_0_0_9"/>
<proteinExistence type="predicted"/>
<reference key="1">
    <citation type="submission" date="2010-09" db="EMBL/GenBank/DDBJ databases">
        <authorList>
            <person name="Roh H."/>
            <person name="Ko H.-J."/>
            <person name="Kim D."/>
            <person name="Choi D.G."/>
            <person name="Park S."/>
            <person name="Kim S."/>
            <person name="Kim K.H."/>
            <person name="Chang I.S."/>
            <person name="Choi I.-G."/>
        </authorList>
    </citation>
    <scope>NUCLEOTIDE SEQUENCE</scope>
    <source>
        <strain>KIST612</strain>
    </source>
</reference>
<dbReference type="EMBL" id="CP002273">
    <property type="protein sequence ID" value="ADO35703.1"/>
    <property type="molecule type" value="Genomic_DNA"/>
</dbReference>
<sequence length="48" mass="5151">MPGLTGAFRAQAVHAGSDPLPGIGARVFPWKHSDRLQAWHKEGEGISL</sequence>
<dbReference type="AlphaFoldDB" id="E3GJ68"/>
<accession>E3GJ68</accession>
<dbReference type="Proteomes" id="UP000006873">
    <property type="component" value="Chromosome"/>
</dbReference>
<name>E3GJ68_9FIRM</name>
<protein>
    <submittedName>
        <fullName evidence="1">Uncharacterized protein</fullName>
    </submittedName>
</protein>
<evidence type="ECO:0000313" key="1">
    <source>
        <dbReference type="EMBL" id="ADO35703.1"/>
    </source>
</evidence>
<keyword evidence="2" id="KW-1185">Reference proteome</keyword>
<reference evidence="1 2" key="2">
    <citation type="journal article" date="2011" name="J. Bacteriol.">
        <title>Complete genome sequence of a carbon monoxide-utilizing acetogen, Eubacterium limosum KIST612.</title>
        <authorList>
            <person name="Roh H."/>
            <person name="Ko H.J."/>
            <person name="Kim D."/>
            <person name="Choi D.G."/>
            <person name="Park S."/>
            <person name="Kim S."/>
            <person name="Chang I.S."/>
            <person name="Choi I.G."/>
        </authorList>
    </citation>
    <scope>NUCLEOTIDE SEQUENCE [LARGE SCALE GENOMIC DNA]</scope>
    <source>
        <strain evidence="1 2">KIST612</strain>
    </source>
</reference>
<gene>
    <name evidence="1" type="ordered locus">ELI_0689</name>
</gene>
<evidence type="ECO:0000313" key="2">
    <source>
        <dbReference type="Proteomes" id="UP000006873"/>
    </source>
</evidence>